<dbReference type="PANTHER" id="PTHR33991:SF1">
    <property type="entry name" value="DNA REPAIR PROTEIN RECO"/>
    <property type="match status" value="1"/>
</dbReference>
<dbReference type="PANTHER" id="PTHR33991">
    <property type="entry name" value="DNA REPAIR PROTEIN RECO"/>
    <property type="match status" value="1"/>
</dbReference>
<sequence length="247" mass="26832">MVSKSPGLHAFVLHAYDWSESSLVLDVFTRELGRLAVVAKGAKRPTSQLRAVLLPMQRLHLQLAKAKADEAADIHNLRHAEWGAEHPMPAGGALLAGYYVNELLMRLLVRSQAHPLLWDAYAETLQALARPGQAAEPWLRAFELGLLDELGWLPALDADSVTQQSVQPARRYALSPELGLVGSDEGVSGALWLALRGSLAQRASALTGSGERSALKAALRGVLHYHLGHQPLRSRAVLHQAHDLLST</sequence>
<keyword evidence="10" id="KW-1185">Reference proteome</keyword>
<comment type="caution">
    <text evidence="9">The sequence shown here is derived from an EMBL/GenBank/DDBJ whole genome shotgun (WGS) entry which is preliminary data.</text>
</comment>
<evidence type="ECO:0000256" key="3">
    <source>
        <dbReference type="ARBA" id="ARBA00022763"/>
    </source>
</evidence>
<evidence type="ECO:0000256" key="6">
    <source>
        <dbReference type="ARBA" id="ARBA00033409"/>
    </source>
</evidence>
<dbReference type="Pfam" id="PF02565">
    <property type="entry name" value="RecO_C"/>
    <property type="match status" value="1"/>
</dbReference>
<dbReference type="Gene3D" id="1.20.1440.120">
    <property type="entry name" value="Recombination protein O, C-terminal domain"/>
    <property type="match status" value="1"/>
</dbReference>
<dbReference type="RefSeq" id="WP_127681843.1">
    <property type="nucleotide sequence ID" value="NZ_SACM01000001.1"/>
</dbReference>
<dbReference type="InterPro" id="IPR042242">
    <property type="entry name" value="RecO_C"/>
</dbReference>
<dbReference type="GO" id="GO:0043590">
    <property type="term" value="C:bacterial nucleoid"/>
    <property type="evidence" value="ECO:0007669"/>
    <property type="project" value="TreeGrafter"/>
</dbReference>
<dbReference type="EMBL" id="SACM01000001">
    <property type="protein sequence ID" value="RVT88553.1"/>
    <property type="molecule type" value="Genomic_DNA"/>
</dbReference>
<evidence type="ECO:0000256" key="2">
    <source>
        <dbReference type="ARBA" id="ARBA00021310"/>
    </source>
</evidence>
<protein>
    <recommendedName>
        <fullName evidence="2 7">DNA repair protein RecO</fullName>
    </recommendedName>
    <alternativeName>
        <fullName evidence="6 7">Recombination protein O</fullName>
    </alternativeName>
</protein>
<reference evidence="9 10" key="1">
    <citation type="submission" date="2019-01" db="EMBL/GenBank/DDBJ databases">
        <authorList>
            <person name="Chen W.-M."/>
        </authorList>
    </citation>
    <scope>NUCLEOTIDE SEQUENCE [LARGE SCALE GENOMIC DNA]</scope>
    <source>
        <strain evidence="9 10">CCP-18</strain>
    </source>
</reference>
<dbReference type="Proteomes" id="UP000288587">
    <property type="component" value="Unassembled WGS sequence"/>
</dbReference>
<dbReference type="OrthoDB" id="9804792at2"/>
<evidence type="ECO:0000256" key="5">
    <source>
        <dbReference type="ARBA" id="ARBA00023204"/>
    </source>
</evidence>
<comment type="similarity">
    <text evidence="1 7">Belongs to the RecO family.</text>
</comment>
<dbReference type="AlphaFoldDB" id="A0A3S2XX68"/>
<evidence type="ECO:0000313" key="9">
    <source>
        <dbReference type="EMBL" id="RVT88553.1"/>
    </source>
</evidence>
<organism evidence="9 10">
    <name type="scientific">Inhella crocodyli</name>
    <dbReference type="NCBI Taxonomy" id="2499851"/>
    <lineage>
        <taxon>Bacteria</taxon>
        <taxon>Pseudomonadati</taxon>
        <taxon>Pseudomonadota</taxon>
        <taxon>Betaproteobacteria</taxon>
        <taxon>Burkholderiales</taxon>
        <taxon>Sphaerotilaceae</taxon>
        <taxon>Inhella</taxon>
    </lineage>
</organism>
<evidence type="ECO:0000259" key="8">
    <source>
        <dbReference type="Pfam" id="PF11967"/>
    </source>
</evidence>
<gene>
    <name evidence="7 9" type="primary">recO</name>
    <name evidence="9" type="ORF">EOD73_06170</name>
</gene>
<keyword evidence="5 7" id="KW-0234">DNA repair</keyword>
<evidence type="ECO:0000256" key="4">
    <source>
        <dbReference type="ARBA" id="ARBA00023172"/>
    </source>
</evidence>
<dbReference type="Pfam" id="PF11967">
    <property type="entry name" value="RecO_N"/>
    <property type="match status" value="1"/>
</dbReference>
<dbReference type="NCBIfam" id="TIGR00613">
    <property type="entry name" value="reco"/>
    <property type="match status" value="1"/>
</dbReference>
<dbReference type="GO" id="GO:0006302">
    <property type="term" value="P:double-strand break repair"/>
    <property type="evidence" value="ECO:0007669"/>
    <property type="project" value="TreeGrafter"/>
</dbReference>
<dbReference type="Gene3D" id="2.40.50.140">
    <property type="entry name" value="Nucleic acid-binding proteins"/>
    <property type="match status" value="1"/>
</dbReference>
<dbReference type="InterPro" id="IPR037278">
    <property type="entry name" value="ARFGAP/RecO"/>
</dbReference>
<proteinExistence type="inferred from homology"/>
<dbReference type="InterPro" id="IPR012340">
    <property type="entry name" value="NA-bd_OB-fold"/>
</dbReference>
<evidence type="ECO:0000256" key="1">
    <source>
        <dbReference type="ARBA" id="ARBA00007452"/>
    </source>
</evidence>
<dbReference type="InterPro" id="IPR003717">
    <property type="entry name" value="RecO"/>
</dbReference>
<comment type="function">
    <text evidence="7">Involved in DNA repair and RecF pathway recombination.</text>
</comment>
<dbReference type="HAMAP" id="MF_00201">
    <property type="entry name" value="RecO"/>
    <property type="match status" value="1"/>
</dbReference>
<dbReference type="SUPFAM" id="SSF50249">
    <property type="entry name" value="Nucleic acid-binding proteins"/>
    <property type="match status" value="1"/>
</dbReference>
<keyword evidence="4 7" id="KW-0233">DNA recombination</keyword>
<dbReference type="GO" id="GO:0006310">
    <property type="term" value="P:DNA recombination"/>
    <property type="evidence" value="ECO:0007669"/>
    <property type="project" value="UniProtKB-UniRule"/>
</dbReference>
<name>A0A3S2XX68_9BURK</name>
<evidence type="ECO:0000313" key="10">
    <source>
        <dbReference type="Proteomes" id="UP000288587"/>
    </source>
</evidence>
<dbReference type="InterPro" id="IPR022572">
    <property type="entry name" value="DNA_rep/recomb_RecO_N"/>
</dbReference>
<dbReference type="SUPFAM" id="SSF57863">
    <property type="entry name" value="ArfGap/RecO-like zinc finger"/>
    <property type="match status" value="1"/>
</dbReference>
<accession>A0A3S2XX68</accession>
<keyword evidence="3 7" id="KW-0227">DNA damage</keyword>
<feature type="domain" description="DNA replication/recombination mediator RecO N-terminal" evidence="8">
    <location>
        <begin position="10"/>
        <end position="69"/>
    </location>
</feature>
<evidence type="ECO:0000256" key="7">
    <source>
        <dbReference type="HAMAP-Rule" id="MF_00201"/>
    </source>
</evidence>